<sequence length="112" mass="13541">MMLLLWSLHFEHCWVGKLQRVSFDVKVRKCCDKRKLNYLSIAKSKNEYIYSSTKLRIVVFTQICRTWREIGRNLNRFQPVLTNQRWRMSRGLRHTNEMCATSDSELELVVDW</sequence>
<organism evidence="3 7">
    <name type="scientific">Phytophthora rubi</name>
    <dbReference type="NCBI Taxonomy" id="129364"/>
    <lineage>
        <taxon>Eukaryota</taxon>
        <taxon>Sar</taxon>
        <taxon>Stramenopiles</taxon>
        <taxon>Oomycota</taxon>
        <taxon>Peronosporomycetes</taxon>
        <taxon>Peronosporales</taxon>
        <taxon>Peronosporaceae</taxon>
        <taxon>Phytophthora</taxon>
    </lineage>
</organism>
<comment type="caution">
    <text evidence="3">The sequence shown here is derived from an EMBL/GenBank/DDBJ whole genome shotgun (WGS) entry which is preliminary data.</text>
</comment>
<evidence type="ECO:0008006" key="8">
    <source>
        <dbReference type="Google" id="ProtNLM"/>
    </source>
</evidence>
<gene>
    <name evidence="2" type="ORF">PR001_g8658</name>
    <name evidence="3" type="ORF">PR002_g5347</name>
    <name evidence="4" type="ORF">PR003_g8421</name>
</gene>
<reference evidence="5 7" key="1">
    <citation type="submission" date="2018-09" db="EMBL/GenBank/DDBJ databases">
        <title>Genomic investigation of the strawberry pathogen Phytophthora fragariae indicates pathogenicity is determined by transcriptional variation in three key races.</title>
        <authorList>
            <person name="Adams T.M."/>
            <person name="Armitage A.D."/>
            <person name="Sobczyk M.K."/>
            <person name="Bates H.J."/>
            <person name="Dunwell J.M."/>
            <person name="Nellist C.F."/>
            <person name="Harrison R.J."/>
        </authorList>
    </citation>
    <scope>NUCLEOTIDE SEQUENCE [LARGE SCALE GENOMIC DNA]</scope>
    <source>
        <strain evidence="2 5">SCRP249</strain>
        <strain evidence="3 7">SCRP324</strain>
        <strain evidence="4 6">SCRP333</strain>
    </source>
</reference>
<protein>
    <recommendedName>
        <fullName evidence="8">F-box domain-containing protein</fullName>
    </recommendedName>
</protein>
<dbReference type="AlphaFoldDB" id="A0A6A3N2H1"/>
<dbReference type="Proteomes" id="UP000429607">
    <property type="component" value="Unassembled WGS sequence"/>
</dbReference>
<dbReference type="EMBL" id="QXFV01000463">
    <property type="protein sequence ID" value="KAE9036805.1"/>
    <property type="molecule type" value="Genomic_DNA"/>
</dbReference>
<dbReference type="Proteomes" id="UP000435112">
    <property type="component" value="Unassembled WGS sequence"/>
</dbReference>
<evidence type="ECO:0000256" key="1">
    <source>
        <dbReference type="SAM" id="SignalP"/>
    </source>
</evidence>
<evidence type="ECO:0000313" key="5">
    <source>
        <dbReference type="Proteomes" id="UP000429607"/>
    </source>
</evidence>
<name>A0A6A3N2H1_9STRA</name>
<feature type="chain" id="PRO_5036380203" description="F-box domain-containing protein" evidence="1">
    <location>
        <begin position="17"/>
        <end position="112"/>
    </location>
</feature>
<dbReference type="OrthoDB" id="10269247at2759"/>
<evidence type="ECO:0000313" key="3">
    <source>
        <dbReference type="EMBL" id="KAE9039707.1"/>
    </source>
</evidence>
<evidence type="ECO:0000313" key="2">
    <source>
        <dbReference type="EMBL" id="KAE9036805.1"/>
    </source>
</evidence>
<evidence type="ECO:0000313" key="4">
    <source>
        <dbReference type="EMBL" id="KAE9344526.1"/>
    </source>
</evidence>
<keyword evidence="1" id="KW-0732">Signal</keyword>
<dbReference type="EMBL" id="QXFU01000226">
    <property type="protein sequence ID" value="KAE9039707.1"/>
    <property type="molecule type" value="Genomic_DNA"/>
</dbReference>
<accession>A0A6A3N2H1</accession>
<proteinExistence type="predicted"/>
<feature type="signal peptide" evidence="1">
    <location>
        <begin position="1"/>
        <end position="16"/>
    </location>
</feature>
<dbReference type="Proteomes" id="UP000434957">
    <property type="component" value="Unassembled WGS sequence"/>
</dbReference>
<evidence type="ECO:0000313" key="7">
    <source>
        <dbReference type="Proteomes" id="UP000435112"/>
    </source>
</evidence>
<evidence type="ECO:0000313" key="6">
    <source>
        <dbReference type="Proteomes" id="UP000434957"/>
    </source>
</evidence>
<dbReference type="EMBL" id="QXFT01000418">
    <property type="protein sequence ID" value="KAE9344526.1"/>
    <property type="molecule type" value="Genomic_DNA"/>
</dbReference>
<keyword evidence="6" id="KW-1185">Reference proteome</keyword>